<evidence type="ECO:0000259" key="1">
    <source>
        <dbReference type="Pfam" id="PF18047"/>
    </source>
</evidence>
<feature type="domain" description="PatG" evidence="1">
    <location>
        <begin position="31"/>
        <end position="154"/>
    </location>
</feature>
<gene>
    <name evidence="3" type="ORF">H4O21_08890</name>
</gene>
<dbReference type="RefSeq" id="WP_182808496.1">
    <property type="nucleotide sequence ID" value="NZ_JACJFM010000008.1"/>
</dbReference>
<organism evidence="3 4">
    <name type="scientific">Oceanospirillum sediminis</name>
    <dbReference type="NCBI Taxonomy" id="2760088"/>
    <lineage>
        <taxon>Bacteria</taxon>
        <taxon>Pseudomonadati</taxon>
        <taxon>Pseudomonadota</taxon>
        <taxon>Gammaproteobacteria</taxon>
        <taxon>Oceanospirillales</taxon>
        <taxon>Oceanospirillaceae</taxon>
        <taxon>Oceanospirillum</taxon>
    </lineage>
</organism>
<dbReference type="InterPro" id="IPR040636">
    <property type="entry name" value="PatG_C"/>
</dbReference>
<dbReference type="Proteomes" id="UP000565262">
    <property type="component" value="Unassembled WGS sequence"/>
</dbReference>
<dbReference type="Pfam" id="PF18065">
    <property type="entry name" value="PatG_C"/>
    <property type="match status" value="1"/>
</dbReference>
<protein>
    <recommendedName>
        <fullName evidence="5">PatG C-terminal domain-containing protein</fullName>
    </recommendedName>
</protein>
<evidence type="ECO:0000259" key="2">
    <source>
        <dbReference type="Pfam" id="PF18065"/>
    </source>
</evidence>
<sequence length="324" mass="36880">MKQLINQPLSSGVVQRAGGGSIPALDLTDEFIYVLGQVKADFPSMGVQREFERCWLAIEKDKPGSPFLPAEYQPGPEPAWGDKSDQEVIFQILSSRRYRYLARELKWTLINSYCINSLKQSLFENDIYLLEPSEYNMSALVGAMKSQCKCSGECQCDPDSLRPETLIVGISRLAHSGDLNKLNIHKVKQMDPEKLSDQIKDITRYDSSMDIKQVIEDIHALADNEGNTDQDRAVNYVLCNNPLIYIKTQDIYYANSERRNTQPQARFMGIRTQAERSGERHFVKVVFDYQHLNSGATESWCSLVDVTDEYPFLLTGFKPYVASY</sequence>
<dbReference type="EMBL" id="JACJFM010000008">
    <property type="protein sequence ID" value="MBB1486723.1"/>
    <property type="molecule type" value="Genomic_DNA"/>
</dbReference>
<evidence type="ECO:0000313" key="4">
    <source>
        <dbReference type="Proteomes" id="UP000565262"/>
    </source>
</evidence>
<keyword evidence="4" id="KW-1185">Reference proteome</keyword>
<name>A0A839IMR5_9GAMM</name>
<dbReference type="InterPro" id="IPR040483">
    <property type="entry name" value="PatG_dom"/>
</dbReference>
<proteinExistence type="predicted"/>
<accession>A0A839IMR5</accession>
<comment type="caution">
    <text evidence="3">The sequence shown here is derived from an EMBL/GenBank/DDBJ whole genome shotgun (WGS) entry which is preliminary data.</text>
</comment>
<reference evidence="3 4" key="1">
    <citation type="submission" date="2020-08" db="EMBL/GenBank/DDBJ databases">
        <title>Oceanospirillum sp. nov. isolated from marine sediment.</title>
        <authorList>
            <person name="Ji X."/>
        </authorList>
    </citation>
    <scope>NUCLEOTIDE SEQUENCE [LARGE SCALE GENOMIC DNA]</scope>
    <source>
        <strain evidence="3 4">D5</strain>
    </source>
</reference>
<feature type="domain" description="PatG C-terminal" evidence="2">
    <location>
        <begin position="207"/>
        <end position="320"/>
    </location>
</feature>
<evidence type="ECO:0000313" key="3">
    <source>
        <dbReference type="EMBL" id="MBB1486723.1"/>
    </source>
</evidence>
<dbReference type="Pfam" id="PF18047">
    <property type="entry name" value="PatG_D"/>
    <property type="match status" value="1"/>
</dbReference>
<dbReference type="AlphaFoldDB" id="A0A839IMR5"/>
<evidence type="ECO:0008006" key="5">
    <source>
        <dbReference type="Google" id="ProtNLM"/>
    </source>
</evidence>